<keyword evidence="1" id="KW-0472">Membrane</keyword>
<feature type="transmembrane region" description="Helical" evidence="1">
    <location>
        <begin position="12"/>
        <end position="31"/>
    </location>
</feature>
<dbReference type="EMBL" id="LR590484">
    <property type="protein sequence ID" value="VTR53551.1"/>
    <property type="molecule type" value="Genomic_DNA"/>
</dbReference>
<organism evidence="2 3">
    <name type="scientific">Sphingobacterium thalpophilum</name>
    <dbReference type="NCBI Taxonomy" id="259"/>
    <lineage>
        <taxon>Bacteria</taxon>
        <taxon>Pseudomonadati</taxon>
        <taxon>Bacteroidota</taxon>
        <taxon>Sphingobacteriia</taxon>
        <taxon>Sphingobacteriales</taxon>
        <taxon>Sphingobacteriaceae</taxon>
        <taxon>Sphingobacterium</taxon>
    </lineage>
</organism>
<name>A0A4U9W494_9SPHI</name>
<gene>
    <name evidence="2" type="ORF">NCTC11429_04856</name>
</gene>
<dbReference type="STRING" id="1123265.GCA_000686625_00193"/>
<protein>
    <submittedName>
        <fullName evidence="2">Uncharacterized protein</fullName>
    </submittedName>
</protein>
<dbReference type="AlphaFoldDB" id="A0A4U9W494"/>
<evidence type="ECO:0000313" key="3">
    <source>
        <dbReference type="Proteomes" id="UP000308196"/>
    </source>
</evidence>
<proteinExistence type="predicted"/>
<sequence length="97" mass="11299">MEQVNNQVYSLYFLSVMIRYVQLFAVGKAVLSRRKELETYIFLLVPGVISISFDLNDKLFTMAVQSSKRIDELVLRLVEQKQLKIKLIDLMENKVGE</sequence>
<reference evidence="2 3" key="1">
    <citation type="submission" date="2019-05" db="EMBL/GenBank/DDBJ databases">
        <authorList>
            <consortium name="Pathogen Informatics"/>
        </authorList>
    </citation>
    <scope>NUCLEOTIDE SEQUENCE [LARGE SCALE GENOMIC DNA]</scope>
    <source>
        <strain evidence="2 3">NCTC11429</strain>
    </source>
</reference>
<evidence type="ECO:0000256" key="1">
    <source>
        <dbReference type="SAM" id="Phobius"/>
    </source>
</evidence>
<keyword evidence="1" id="KW-1133">Transmembrane helix</keyword>
<evidence type="ECO:0000313" key="2">
    <source>
        <dbReference type="EMBL" id="VTR53551.1"/>
    </source>
</evidence>
<dbReference type="Proteomes" id="UP000308196">
    <property type="component" value="Chromosome"/>
</dbReference>
<accession>A0A4U9W494</accession>
<keyword evidence="1" id="KW-0812">Transmembrane</keyword>
<dbReference type="KEGG" id="stha:NCTC11429_04856"/>